<evidence type="ECO:0000256" key="2">
    <source>
        <dbReference type="PROSITE-ProRule" id="PRU00024"/>
    </source>
</evidence>
<dbReference type="AlphaFoldDB" id="A0A078B0N2"/>
<gene>
    <name evidence="5" type="primary">Contig6285.g6729</name>
    <name evidence="5" type="ORF">STYLEM_16007</name>
</gene>
<dbReference type="OrthoDB" id="298084at2759"/>
<evidence type="ECO:0000313" key="5">
    <source>
        <dbReference type="EMBL" id="CDW86907.1"/>
    </source>
</evidence>
<reference evidence="5 6" key="1">
    <citation type="submission" date="2014-06" db="EMBL/GenBank/DDBJ databases">
        <authorList>
            <person name="Swart Estienne"/>
        </authorList>
    </citation>
    <scope>NUCLEOTIDE SEQUENCE [LARGE SCALE GENOMIC DNA]</scope>
    <source>
        <strain evidence="5 6">130c</strain>
    </source>
</reference>
<feature type="domain" description="TLDc" evidence="4">
    <location>
        <begin position="263"/>
        <end position="379"/>
    </location>
</feature>
<sequence>MQQNFKEELKCISCNKFYNLNERKPILLPCGDDLCQQCCNDQKDQIQNEQIQCPFNEAHLCTVDQVMQHKGFIRMLEKYQFYLIKCDKHPSKKSEIYCKHQNTMVCSKCLQIDPHQHFFTDQTSHFSFETKFLNESFKQMIPILQEQMDQIQKLMDQMNQFINLERNFLVSEIQNMIQKNCSILQYSAVDDQIKQNLKDQSANIYNYILNFSQNFLLYLYSRDTFKQMNKQIEDEYVQKAKLEADTIDKIPENDRVKYHQFRRLVDLQIQDKNKPVSVKSLLRFNGPSKILFKGTRDGFKATSFHEKCDNKGPTITFILSEHGEVFGGYTSLSWESPSNKQILADKDAFIFSLSKDTLHQQYQYFDYAVKHEKDYLMYL</sequence>
<name>A0A078B0N2_STYLE</name>
<keyword evidence="2" id="KW-0862">Zinc</keyword>
<keyword evidence="1" id="KW-0479">Metal-binding</keyword>
<evidence type="ECO:0000313" key="6">
    <source>
        <dbReference type="Proteomes" id="UP000039865"/>
    </source>
</evidence>
<feature type="domain" description="B box-type" evidence="3">
    <location>
        <begin position="86"/>
        <end position="126"/>
    </location>
</feature>
<accession>A0A078B0N2</accession>
<dbReference type="Gene3D" id="3.30.40.10">
    <property type="entry name" value="Zinc/RING finger domain, C3HC4 (zinc finger)"/>
    <property type="match status" value="1"/>
</dbReference>
<dbReference type="SUPFAM" id="SSF57845">
    <property type="entry name" value="B-box zinc-binding domain"/>
    <property type="match status" value="1"/>
</dbReference>
<dbReference type="PROSITE" id="PS50119">
    <property type="entry name" value="ZF_BBOX"/>
    <property type="match status" value="1"/>
</dbReference>
<dbReference type="EMBL" id="CCKQ01015100">
    <property type="protein sequence ID" value="CDW86907.1"/>
    <property type="molecule type" value="Genomic_DNA"/>
</dbReference>
<evidence type="ECO:0000259" key="4">
    <source>
        <dbReference type="PROSITE" id="PS51886"/>
    </source>
</evidence>
<keyword evidence="2" id="KW-0863">Zinc-finger</keyword>
<dbReference type="InterPro" id="IPR013083">
    <property type="entry name" value="Znf_RING/FYVE/PHD"/>
</dbReference>
<dbReference type="InterPro" id="IPR006571">
    <property type="entry name" value="TLDc_dom"/>
</dbReference>
<keyword evidence="6" id="KW-1185">Reference proteome</keyword>
<dbReference type="GO" id="GO:0008270">
    <property type="term" value="F:zinc ion binding"/>
    <property type="evidence" value="ECO:0007669"/>
    <property type="project" value="UniProtKB-KW"/>
</dbReference>
<dbReference type="InParanoid" id="A0A078B0N2"/>
<protein>
    <submittedName>
        <fullName evidence="5">Tldc domain-containing protein</fullName>
    </submittedName>
</protein>
<dbReference type="Pfam" id="PF07534">
    <property type="entry name" value="TLD"/>
    <property type="match status" value="1"/>
</dbReference>
<dbReference type="PROSITE" id="PS51886">
    <property type="entry name" value="TLDC"/>
    <property type="match status" value="1"/>
</dbReference>
<evidence type="ECO:0000259" key="3">
    <source>
        <dbReference type="PROSITE" id="PS50119"/>
    </source>
</evidence>
<proteinExistence type="predicted"/>
<organism evidence="5 6">
    <name type="scientific">Stylonychia lemnae</name>
    <name type="common">Ciliate</name>
    <dbReference type="NCBI Taxonomy" id="5949"/>
    <lineage>
        <taxon>Eukaryota</taxon>
        <taxon>Sar</taxon>
        <taxon>Alveolata</taxon>
        <taxon>Ciliophora</taxon>
        <taxon>Intramacronucleata</taxon>
        <taxon>Spirotrichea</taxon>
        <taxon>Stichotrichia</taxon>
        <taxon>Sporadotrichida</taxon>
        <taxon>Oxytrichidae</taxon>
        <taxon>Stylonychinae</taxon>
        <taxon>Stylonychia</taxon>
    </lineage>
</organism>
<dbReference type="Proteomes" id="UP000039865">
    <property type="component" value="Unassembled WGS sequence"/>
</dbReference>
<evidence type="ECO:0000256" key="1">
    <source>
        <dbReference type="ARBA" id="ARBA00022723"/>
    </source>
</evidence>
<dbReference type="InterPro" id="IPR000315">
    <property type="entry name" value="Znf_B-box"/>
</dbReference>